<sequence length="140" mass="16116">MLGTWKGKYKYDLKRNAKFNNKEVEFIVEITEFEGENFIGTVRDMDENYGTRGLGTIEGKLNGNNIEFIKQMPVKSISFNNGKKIEFENEKHDPVYYSGTLNSEGSYSGKWKIKGGIGFKRKMFIISFGTKGIWEMSKIK</sequence>
<comment type="caution">
    <text evidence="1">The sequence shown here is derived from an EMBL/GenBank/DDBJ whole genome shotgun (WGS) entry which is preliminary data.</text>
</comment>
<evidence type="ECO:0008006" key="3">
    <source>
        <dbReference type="Google" id="ProtNLM"/>
    </source>
</evidence>
<reference evidence="1 2" key="1">
    <citation type="submission" date="2020-08" db="EMBL/GenBank/DDBJ databases">
        <title>Functional genomics of gut bacteria from endangered species of beetles.</title>
        <authorList>
            <person name="Carlos-Shanley C."/>
        </authorList>
    </citation>
    <scope>NUCLEOTIDE SEQUENCE [LARGE SCALE GENOMIC DNA]</scope>
    <source>
        <strain evidence="1 2">S00151</strain>
    </source>
</reference>
<name>A0A840KE21_9FLAO</name>
<evidence type="ECO:0000313" key="1">
    <source>
        <dbReference type="EMBL" id="MBB4807789.1"/>
    </source>
</evidence>
<dbReference type="RefSeq" id="WP_184191029.1">
    <property type="nucleotide sequence ID" value="NZ_JACHLE010000005.1"/>
</dbReference>
<organism evidence="1 2">
    <name type="scientific">Chryseobacterium defluvii</name>
    <dbReference type="NCBI Taxonomy" id="160396"/>
    <lineage>
        <taxon>Bacteria</taxon>
        <taxon>Pseudomonadati</taxon>
        <taxon>Bacteroidota</taxon>
        <taxon>Flavobacteriia</taxon>
        <taxon>Flavobacteriales</taxon>
        <taxon>Weeksellaceae</taxon>
        <taxon>Chryseobacterium group</taxon>
        <taxon>Chryseobacterium</taxon>
    </lineage>
</organism>
<dbReference type="Proteomes" id="UP000592180">
    <property type="component" value="Unassembled WGS sequence"/>
</dbReference>
<proteinExistence type="predicted"/>
<protein>
    <recommendedName>
        <fullName evidence="3">DUF1579 domain-containing protein</fullName>
    </recommendedName>
</protein>
<keyword evidence="2" id="KW-1185">Reference proteome</keyword>
<evidence type="ECO:0000313" key="2">
    <source>
        <dbReference type="Proteomes" id="UP000592180"/>
    </source>
</evidence>
<dbReference type="EMBL" id="JACHLE010000005">
    <property type="protein sequence ID" value="MBB4807789.1"/>
    <property type="molecule type" value="Genomic_DNA"/>
</dbReference>
<accession>A0A840KE21</accession>
<gene>
    <name evidence="1" type="ORF">HNP38_003105</name>
</gene>
<dbReference type="AlphaFoldDB" id="A0A840KE21"/>